<proteinExistence type="predicted"/>
<dbReference type="Ensembl" id="ENSBIXT00005052986.1">
    <property type="protein sequence ID" value="ENSBIXP00005044060.1"/>
    <property type="gene ID" value="ENSBIXG00005004788.1"/>
</dbReference>
<dbReference type="PANTHER" id="PTHR11667:SF27">
    <property type="entry name" value="ADENYLATE KINASE"/>
    <property type="match status" value="1"/>
</dbReference>
<accession>A0A4W2IKI9</accession>
<reference evidence="2" key="1">
    <citation type="submission" date="2018-11" db="EMBL/GenBank/DDBJ databases">
        <title>Haplotype-resolved cattle genomes.</title>
        <authorList>
            <person name="Low W.Y."/>
            <person name="Tearle R."/>
            <person name="Bickhart D.M."/>
            <person name="Rosen B.D."/>
            <person name="Koren S."/>
            <person name="Rhie A."/>
            <person name="Hiendleder S."/>
            <person name="Phillippy A.M."/>
            <person name="Smith T.P.L."/>
            <person name="Williams J.L."/>
        </authorList>
    </citation>
    <scope>NUCLEOTIDE SEQUENCE [LARGE SCALE GENOMIC DNA]</scope>
</reference>
<name>A0A4W2IKI9_BOBOX</name>
<dbReference type="Proteomes" id="UP000429181">
    <property type="component" value="Unassembled WGS sequence"/>
</dbReference>
<sequence length="120" mass="12857">MYRNSLVRSAQLGGQLFGLRLFLLGDARHRLRPQDVASPVTTDLIVSVVVIGPDGFHQLSQGTLVLRVDLCEGYGGARLPVHQAPQPGLALDDAVGNPHLAAQGRQEDHELEDSVSATVI</sequence>
<reference evidence="1" key="2">
    <citation type="submission" date="2025-08" db="UniProtKB">
        <authorList>
            <consortium name="Ensembl"/>
        </authorList>
    </citation>
    <scope>IDENTIFICATION</scope>
</reference>
<protein>
    <submittedName>
        <fullName evidence="1">Uncharacterized protein</fullName>
    </submittedName>
</protein>
<dbReference type="GeneTree" id="ENSGT00390000014818"/>
<dbReference type="AlphaFoldDB" id="A0A4W2IKI9"/>
<evidence type="ECO:0000313" key="2">
    <source>
        <dbReference type="Proteomes" id="UP000429181"/>
    </source>
</evidence>
<organism evidence="1 2">
    <name type="scientific">Bos indicus x Bos taurus</name>
    <name type="common">Hybrid cattle</name>
    <dbReference type="NCBI Taxonomy" id="30522"/>
    <lineage>
        <taxon>Eukaryota</taxon>
        <taxon>Metazoa</taxon>
        <taxon>Chordata</taxon>
        <taxon>Craniata</taxon>
        <taxon>Vertebrata</taxon>
        <taxon>Euteleostomi</taxon>
        <taxon>Mammalia</taxon>
        <taxon>Eutheria</taxon>
        <taxon>Laurasiatheria</taxon>
        <taxon>Artiodactyla</taxon>
        <taxon>Ruminantia</taxon>
        <taxon>Pecora</taxon>
        <taxon>Bovidae</taxon>
        <taxon>Bovinae</taxon>
        <taxon>Bos</taxon>
    </lineage>
</organism>
<dbReference type="PANTHER" id="PTHR11667">
    <property type="match status" value="1"/>
</dbReference>
<evidence type="ECO:0000313" key="1">
    <source>
        <dbReference type="Ensembl" id="ENSBIXP00005044060.1"/>
    </source>
</evidence>